<evidence type="ECO:0000256" key="1">
    <source>
        <dbReference type="SAM" id="MobiDB-lite"/>
    </source>
</evidence>
<name>A0A345XVW5_9ACTN</name>
<reference evidence="2 3" key="1">
    <citation type="submission" date="2018-07" db="EMBL/GenBank/DDBJ databases">
        <title>Draft genome of the type strain Streptomyces armeniacus ATCC 15676.</title>
        <authorList>
            <person name="Labana P."/>
            <person name="Gosse J.T."/>
            <person name="Boddy C.N."/>
        </authorList>
    </citation>
    <scope>NUCLEOTIDE SEQUENCE [LARGE SCALE GENOMIC DNA]</scope>
    <source>
        <strain evidence="2 3">ATCC 15676</strain>
    </source>
</reference>
<dbReference type="EMBL" id="CP031320">
    <property type="protein sequence ID" value="AXK35781.1"/>
    <property type="molecule type" value="Genomic_DNA"/>
</dbReference>
<protein>
    <submittedName>
        <fullName evidence="2">Uncharacterized protein</fullName>
    </submittedName>
</protein>
<sequence length="194" mass="21046">MRISGVSLGDFFAITDDVSWRRYEGNVIVSPDAHWTRGNSVVARLRVSDSRGVGARTAPSGRRGPYACWHAHRDVLAGLFVAHPDARIRTALAVYRGRDGFERDYPATRYRDVGSPMTPARMTDLCVGMDCGGPACAPIAQAAEAQPTPAREENAVLARIEEELRRAEEVAPEPLVFEGPPSLAGVPDLAYSGR</sequence>
<keyword evidence="3" id="KW-1185">Reference proteome</keyword>
<dbReference type="AlphaFoldDB" id="A0A345XVW5"/>
<accession>A0A345XVW5</accession>
<evidence type="ECO:0000313" key="2">
    <source>
        <dbReference type="EMBL" id="AXK35781.1"/>
    </source>
</evidence>
<dbReference type="KEGG" id="sarm:DVA86_27270"/>
<dbReference type="RefSeq" id="WP_208882195.1">
    <property type="nucleotide sequence ID" value="NZ_CP031320.1"/>
</dbReference>
<gene>
    <name evidence="2" type="ORF">DVA86_27270</name>
</gene>
<evidence type="ECO:0000313" key="3">
    <source>
        <dbReference type="Proteomes" id="UP000254425"/>
    </source>
</evidence>
<feature type="region of interest" description="Disordered" evidence="1">
    <location>
        <begin position="171"/>
        <end position="194"/>
    </location>
</feature>
<proteinExistence type="predicted"/>
<dbReference type="Proteomes" id="UP000254425">
    <property type="component" value="Chromosome"/>
</dbReference>
<organism evidence="2 3">
    <name type="scientific">Streptomyces armeniacus</name>
    <dbReference type="NCBI Taxonomy" id="83291"/>
    <lineage>
        <taxon>Bacteria</taxon>
        <taxon>Bacillati</taxon>
        <taxon>Actinomycetota</taxon>
        <taxon>Actinomycetes</taxon>
        <taxon>Kitasatosporales</taxon>
        <taxon>Streptomycetaceae</taxon>
        <taxon>Streptomyces</taxon>
    </lineage>
</organism>